<evidence type="ECO:0000313" key="2">
    <source>
        <dbReference type="EMBL" id="QCC50984.1"/>
    </source>
</evidence>
<dbReference type="Pfam" id="PF01978">
    <property type="entry name" value="TrmB"/>
    <property type="match status" value="1"/>
</dbReference>
<dbReference type="InterPro" id="IPR051797">
    <property type="entry name" value="TrmB-like"/>
</dbReference>
<gene>
    <name evidence="2" type="ORF">DV733_06875</name>
</gene>
<proteinExistence type="predicted"/>
<dbReference type="OrthoDB" id="30795at2157"/>
<dbReference type="PANTHER" id="PTHR34293:SF1">
    <property type="entry name" value="HTH-TYPE TRANSCRIPTIONAL REGULATOR TRMBL2"/>
    <property type="match status" value="1"/>
</dbReference>
<protein>
    <submittedName>
        <fullName evidence="2">TrmB family transcriptional regulator</fullName>
    </submittedName>
</protein>
<feature type="domain" description="Transcription regulator TrmB N-terminal" evidence="1">
    <location>
        <begin position="10"/>
        <end position="76"/>
    </location>
</feature>
<dbReference type="InterPro" id="IPR002831">
    <property type="entry name" value="Tscrpt_reg_TrmB_N"/>
</dbReference>
<dbReference type="EMBL" id="CP031310">
    <property type="protein sequence ID" value="QCC50984.1"/>
    <property type="molecule type" value="Genomic_DNA"/>
</dbReference>
<dbReference type="AlphaFoldDB" id="A0A4D6HA82"/>
<evidence type="ECO:0000313" key="3">
    <source>
        <dbReference type="Proteomes" id="UP000296706"/>
    </source>
</evidence>
<dbReference type="GeneID" id="39847573"/>
<evidence type="ECO:0000259" key="1">
    <source>
        <dbReference type="Pfam" id="PF01978"/>
    </source>
</evidence>
<dbReference type="RefSeq" id="WP_049995463.1">
    <property type="nucleotide sequence ID" value="NZ_CP031310.1"/>
</dbReference>
<dbReference type="KEGG" id="hsn:DV733_06875"/>
<dbReference type="SUPFAM" id="SSF46785">
    <property type="entry name" value="Winged helix' DNA-binding domain"/>
    <property type="match status" value="1"/>
</dbReference>
<dbReference type="PANTHER" id="PTHR34293">
    <property type="entry name" value="HTH-TYPE TRANSCRIPTIONAL REGULATOR TRMBL2"/>
    <property type="match status" value="1"/>
</dbReference>
<accession>A0A4D6HA82</accession>
<keyword evidence="3" id="KW-1185">Reference proteome</keyword>
<organism evidence="2 3">
    <name type="scientific">Halapricum salinum</name>
    <dbReference type="NCBI Taxonomy" id="1457250"/>
    <lineage>
        <taxon>Archaea</taxon>
        <taxon>Methanobacteriati</taxon>
        <taxon>Methanobacteriota</taxon>
        <taxon>Stenosarchaea group</taxon>
        <taxon>Halobacteria</taxon>
        <taxon>Halobacteriales</taxon>
        <taxon>Haloarculaceae</taxon>
        <taxon>Halapricum</taxon>
    </lineage>
</organism>
<name>A0A4D6HA82_9EURY</name>
<dbReference type="STRING" id="1457250.GCA_000755225_00109"/>
<dbReference type="InterPro" id="IPR036388">
    <property type="entry name" value="WH-like_DNA-bd_sf"/>
</dbReference>
<dbReference type="InterPro" id="IPR036390">
    <property type="entry name" value="WH_DNA-bd_sf"/>
</dbReference>
<sequence length="251" mass="27137">MDEDGVVDALTRLGLKTYEARVFVALQKLGTGTASDVAEITDVPRSQVYGAAEGLEESGLLDVQQTRPTVYRPVSPAEAETRLLEQLESVGRDAFAYLADVRGTVGEDNEQSEALWTVRGHDYVCDRAIELLGEADERIIYGAPDPGLLEDDLLAALIAAAESGLAVTVASENRAVLDRIDDDAPIETVYQSEDHFPDASTARLLVVDDDTILMSVQSYDVADEEEIAFWSAETSFAMVLVSLACELFATA</sequence>
<dbReference type="Gene3D" id="1.10.10.10">
    <property type="entry name" value="Winged helix-like DNA-binding domain superfamily/Winged helix DNA-binding domain"/>
    <property type="match status" value="1"/>
</dbReference>
<dbReference type="Proteomes" id="UP000296706">
    <property type="component" value="Chromosome"/>
</dbReference>
<reference evidence="2 3" key="1">
    <citation type="journal article" date="2019" name="Nat. Commun.">
        <title>A new type of DNA phosphorothioation-based antiviral system in archaea.</title>
        <authorList>
            <person name="Xiong L."/>
            <person name="Liu S."/>
            <person name="Chen S."/>
            <person name="Xiao Y."/>
            <person name="Zhu B."/>
            <person name="Gao Y."/>
            <person name="Zhang Y."/>
            <person name="Chen B."/>
            <person name="Luo J."/>
            <person name="Deng Z."/>
            <person name="Chen X."/>
            <person name="Wang L."/>
            <person name="Chen S."/>
        </authorList>
    </citation>
    <scope>NUCLEOTIDE SEQUENCE [LARGE SCALE GENOMIC DNA]</scope>
    <source>
        <strain evidence="2 3">CBA1105</strain>
    </source>
</reference>